<reference evidence="2" key="1">
    <citation type="journal article" date="2023" name="Nat. Commun.">
        <title>Diploid and tetraploid genomes of Acorus and the evolution of monocots.</title>
        <authorList>
            <person name="Ma L."/>
            <person name="Liu K.W."/>
            <person name="Li Z."/>
            <person name="Hsiao Y.Y."/>
            <person name="Qi Y."/>
            <person name="Fu T."/>
            <person name="Tang G.D."/>
            <person name="Zhang D."/>
            <person name="Sun W.H."/>
            <person name="Liu D.K."/>
            <person name="Li Y."/>
            <person name="Chen G.Z."/>
            <person name="Liu X.D."/>
            <person name="Liao X.Y."/>
            <person name="Jiang Y.T."/>
            <person name="Yu X."/>
            <person name="Hao Y."/>
            <person name="Huang J."/>
            <person name="Zhao X.W."/>
            <person name="Ke S."/>
            <person name="Chen Y.Y."/>
            <person name="Wu W.L."/>
            <person name="Hsu J.L."/>
            <person name="Lin Y.F."/>
            <person name="Huang M.D."/>
            <person name="Li C.Y."/>
            <person name="Huang L."/>
            <person name="Wang Z.W."/>
            <person name="Zhao X."/>
            <person name="Zhong W.Y."/>
            <person name="Peng D.H."/>
            <person name="Ahmad S."/>
            <person name="Lan S."/>
            <person name="Zhang J.S."/>
            <person name="Tsai W.C."/>
            <person name="Van de Peer Y."/>
            <person name="Liu Z.J."/>
        </authorList>
    </citation>
    <scope>NUCLEOTIDE SEQUENCE</scope>
    <source>
        <strain evidence="2">CP</strain>
    </source>
</reference>
<sequence length="63" mass="6985">MDTAKQSTTSGSLNEVSMVLLNNSLSLPFGILLILLFIEWDYVYRSSICWGIFGKGRDELAAV</sequence>
<evidence type="ECO:0000313" key="3">
    <source>
        <dbReference type="Proteomes" id="UP001180020"/>
    </source>
</evidence>
<proteinExistence type="predicted"/>
<dbReference type="AlphaFoldDB" id="A0AAV9DD50"/>
<evidence type="ECO:0000256" key="1">
    <source>
        <dbReference type="SAM" id="Phobius"/>
    </source>
</evidence>
<gene>
    <name evidence="2" type="primary">GONST2</name>
    <name evidence="2" type="ORF">QJS10_CPB14g00854</name>
</gene>
<feature type="transmembrane region" description="Helical" evidence="1">
    <location>
        <begin position="20"/>
        <end position="38"/>
    </location>
</feature>
<dbReference type="EMBL" id="JAUJYO010000014">
    <property type="protein sequence ID" value="KAK1297982.1"/>
    <property type="molecule type" value="Genomic_DNA"/>
</dbReference>
<accession>A0AAV9DD50</accession>
<keyword evidence="1" id="KW-1133">Transmembrane helix</keyword>
<reference evidence="2" key="2">
    <citation type="submission" date="2023-06" db="EMBL/GenBank/DDBJ databases">
        <authorList>
            <person name="Ma L."/>
            <person name="Liu K.-W."/>
            <person name="Li Z."/>
            <person name="Hsiao Y.-Y."/>
            <person name="Qi Y."/>
            <person name="Fu T."/>
            <person name="Tang G."/>
            <person name="Zhang D."/>
            <person name="Sun W.-H."/>
            <person name="Liu D.-K."/>
            <person name="Li Y."/>
            <person name="Chen G.-Z."/>
            <person name="Liu X.-D."/>
            <person name="Liao X.-Y."/>
            <person name="Jiang Y.-T."/>
            <person name="Yu X."/>
            <person name="Hao Y."/>
            <person name="Huang J."/>
            <person name="Zhao X.-W."/>
            <person name="Ke S."/>
            <person name="Chen Y.-Y."/>
            <person name="Wu W.-L."/>
            <person name="Hsu J.-L."/>
            <person name="Lin Y.-F."/>
            <person name="Huang M.-D."/>
            <person name="Li C.-Y."/>
            <person name="Huang L."/>
            <person name="Wang Z.-W."/>
            <person name="Zhao X."/>
            <person name="Zhong W.-Y."/>
            <person name="Peng D.-H."/>
            <person name="Ahmad S."/>
            <person name="Lan S."/>
            <person name="Zhang J.-S."/>
            <person name="Tsai W.-C."/>
            <person name="Van De Peer Y."/>
            <person name="Liu Z.-J."/>
        </authorList>
    </citation>
    <scope>NUCLEOTIDE SEQUENCE</scope>
    <source>
        <strain evidence="2">CP</strain>
        <tissue evidence="2">Leaves</tissue>
    </source>
</reference>
<keyword evidence="1" id="KW-0812">Transmembrane</keyword>
<keyword evidence="3" id="KW-1185">Reference proteome</keyword>
<organism evidence="2 3">
    <name type="scientific">Acorus calamus</name>
    <name type="common">Sweet flag</name>
    <dbReference type="NCBI Taxonomy" id="4465"/>
    <lineage>
        <taxon>Eukaryota</taxon>
        <taxon>Viridiplantae</taxon>
        <taxon>Streptophyta</taxon>
        <taxon>Embryophyta</taxon>
        <taxon>Tracheophyta</taxon>
        <taxon>Spermatophyta</taxon>
        <taxon>Magnoliopsida</taxon>
        <taxon>Liliopsida</taxon>
        <taxon>Acoraceae</taxon>
        <taxon>Acorus</taxon>
    </lineage>
</organism>
<keyword evidence="1" id="KW-0472">Membrane</keyword>
<name>A0AAV9DD50_ACOCL</name>
<dbReference type="Proteomes" id="UP001180020">
    <property type="component" value="Unassembled WGS sequence"/>
</dbReference>
<protein>
    <submittedName>
        <fullName evidence="2">GDP-mannose transporter GONST2</fullName>
    </submittedName>
</protein>
<comment type="caution">
    <text evidence="2">The sequence shown here is derived from an EMBL/GenBank/DDBJ whole genome shotgun (WGS) entry which is preliminary data.</text>
</comment>
<evidence type="ECO:0000313" key="2">
    <source>
        <dbReference type="EMBL" id="KAK1297982.1"/>
    </source>
</evidence>